<feature type="compositionally biased region" description="Low complexity" evidence="1">
    <location>
        <begin position="46"/>
        <end position="60"/>
    </location>
</feature>
<name>A0A9W6XLE2_9STRA</name>
<comment type="caution">
    <text evidence="2">The sequence shown here is derived from an EMBL/GenBank/DDBJ whole genome shotgun (WGS) entry which is preliminary data.</text>
</comment>
<feature type="region of interest" description="Disordered" evidence="1">
    <location>
        <begin position="28"/>
        <end position="60"/>
    </location>
</feature>
<keyword evidence="3" id="KW-1185">Reference proteome</keyword>
<accession>A0A9W6XLE2</accession>
<organism evidence="2 3">
    <name type="scientific">Phytophthora fragariaefolia</name>
    <dbReference type="NCBI Taxonomy" id="1490495"/>
    <lineage>
        <taxon>Eukaryota</taxon>
        <taxon>Sar</taxon>
        <taxon>Stramenopiles</taxon>
        <taxon>Oomycota</taxon>
        <taxon>Peronosporomycetes</taxon>
        <taxon>Peronosporales</taxon>
        <taxon>Peronosporaceae</taxon>
        <taxon>Phytophthora</taxon>
    </lineage>
</organism>
<feature type="region of interest" description="Disordered" evidence="1">
    <location>
        <begin position="138"/>
        <end position="160"/>
    </location>
</feature>
<dbReference type="AlphaFoldDB" id="A0A9W6XLE2"/>
<sequence length="258" mass="27933">MYRSVRASVPLQKNRFVYFEMTLQQGRTPTRGANQSANRLETFSQSTRGSSTALAGASSSNVNDRAGIDASVSIGLSTRLMPLNTLVGASKYSIGYYSAGHVLVGSERRRSVGVGRKYGFQSTVGVLAQVIDPPDDENVDASLGSVSRPPSSSSVTSDPGAPVGNAFVRFTVDGIALRDSNNRIMEFSLPFPPKSELYPTLTLHSQDVHVFSQMSAPDITRLNFQELDLPAEAPVEIWCLDGLRLGLQHRDVEPRVIS</sequence>
<dbReference type="InterPro" id="IPR043136">
    <property type="entry name" value="B30.2/SPRY_sf"/>
</dbReference>
<dbReference type="EMBL" id="BSXT01001288">
    <property type="protein sequence ID" value="GMF40815.1"/>
    <property type="molecule type" value="Genomic_DNA"/>
</dbReference>
<gene>
    <name evidence="2" type="ORF">Pfra01_001266200</name>
</gene>
<evidence type="ECO:0000313" key="2">
    <source>
        <dbReference type="EMBL" id="GMF40815.1"/>
    </source>
</evidence>
<proteinExistence type="predicted"/>
<evidence type="ECO:0000313" key="3">
    <source>
        <dbReference type="Proteomes" id="UP001165121"/>
    </source>
</evidence>
<dbReference type="OrthoDB" id="531008at2759"/>
<dbReference type="Gene3D" id="2.60.120.920">
    <property type="match status" value="1"/>
</dbReference>
<feature type="compositionally biased region" description="Low complexity" evidence="1">
    <location>
        <begin position="141"/>
        <end position="160"/>
    </location>
</feature>
<dbReference type="Proteomes" id="UP001165121">
    <property type="component" value="Unassembled WGS sequence"/>
</dbReference>
<evidence type="ECO:0000256" key="1">
    <source>
        <dbReference type="SAM" id="MobiDB-lite"/>
    </source>
</evidence>
<protein>
    <submittedName>
        <fullName evidence="2">Unnamed protein product</fullName>
    </submittedName>
</protein>
<reference evidence="2" key="1">
    <citation type="submission" date="2023-04" db="EMBL/GenBank/DDBJ databases">
        <title>Phytophthora fragariaefolia NBRC 109709.</title>
        <authorList>
            <person name="Ichikawa N."/>
            <person name="Sato H."/>
            <person name="Tonouchi N."/>
        </authorList>
    </citation>
    <scope>NUCLEOTIDE SEQUENCE</scope>
    <source>
        <strain evidence="2">NBRC 109709</strain>
    </source>
</reference>
<feature type="compositionally biased region" description="Polar residues" evidence="1">
    <location>
        <begin position="28"/>
        <end position="45"/>
    </location>
</feature>